<proteinExistence type="predicted"/>
<protein>
    <recommendedName>
        <fullName evidence="3">Head-to-tail stopper</fullName>
    </recommendedName>
</protein>
<dbReference type="EMBL" id="CP006841">
    <property type="protein sequence ID" value="ALA68552.1"/>
    <property type="molecule type" value="Genomic_DNA"/>
</dbReference>
<dbReference type="RefSeq" id="WP_053412323.1">
    <property type="nucleotide sequence ID" value="NZ_CP006841.1"/>
</dbReference>
<evidence type="ECO:0008006" key="3">
    <source>
        <dbReference type="Google" id="ProtNLM"/>
    </source>
</evidence>
<accession>A0A0K2H3E3</accession>
<dbReference type="PATRIC" id="fig|1408189.4.peg.1465"/>
<sequence length="114" mass="12696">MVASSFECTIPIEVLRRRSGGRDAYGNPRPSWERERVMAFAVQVGGDWAATVTHPQAARYDAVVYAPSSVGITAGDRVFYLDRTYEVVEPPGNWDANPWFVPGLVECRCQKMEG</sequence>
<dbReference type="AlphaFoldDB" id="A0A0K2H3E3"/>
<dbReference type="KEGG" id="clw:CLAC_07315"/>
<dbReference type="STRING" id="1408189.CLAC_07315"/>
<name>A0A0K2H3E3_9CORY</name>
<dbReference type="Proteomes" id="UP000058446">
    <property type="component" value="Chromosome"/>
</dbReference>
<reference evidence="1 2" key="1">
    <citation type="submission" date="2013-10" db="EMBL/GenBank/DDBJ databases">
        <title>Complete genome sequence of Corynebacterium lactis DSM 45799(T), isolated from raw cow milk.</title>
        <authorList>
            <person name="Ruckert C."/>
            <person name="Albersmeier A."/>
            <person name="Lipski A."/>
            <person name="Kalinowski J."/>
        </authorList>
    </citation>
    <scope>NUCLEOTIDE SEQUENCE [LARGE SCALE GENOMIC DNA]</scope>
    <source>
        <strain evidence="1 2">RW2-5</strain>
    </source>
</reference>
<evidence type="ECO:0000313" key="2">
    <source>
        <dbReference type="Proteomes" id="UP000058446"/>
    </source>
</evidence>
<gene>
    <name evidence="1" type="ORF">CLAC_07315</name>
</gene>
<keyword evidence="2" id="KW-1185">Reference proteome</keyword>
<evidence type="ECO:0000313" key="1">
    <source>
        <dbReference type="EMBL" id="ALA68552.1"/>
    </source>
</evidence>
<dbReference type="OrthoDB" id="4421974at2"/>
<organism evidence="1 2">
    <name type="scientific">Corynebacterium lactis RW2-5</name>
    <dbReference type="NCBI Taxonomy" id="1408189"/>
    <lineage>
        <taxon>Bacteria</taxon>
        <taxon>Bacillati</taxon>
        <taxon>Actinomycetota</taxon>
        <taxon>Actinomycetes</taxon>
        <taxon>Mycobacteriales</taxon>
        <taxon>Corynebacteriaceae</taxon>
        <taxon>Corynebacterium</taxon>
    </lineage>
</organism>